<dbReference type="Pfam" id="PF00383">
    <property type="entry name" value="dCMP_cyt_deam_1"/>
    <property type="match status" value="1"/>
</dbReference>
<organism evidence="4 5">
    <name type="scientific">Siminovitchia thermophila</name>
    <dbReference type="NCBI Taxonomy" id="1245522"/>
    <lineage>
        <taxon>Bacteria</taxon>
        <taxon>Bacillati</taxon>
        <taxon>Bacillota</taxon>
        <taxon>Bacilli</taxon>
        <taxon>Bacillales</taxon>
        <taxon>Bacillaceae</taxon>
        <taxon>Siminovitchia</taxon>
    </lineage>
</organism>
<name>A0ABS2R424_9BACI</name>
<evidence type="ECO:0000313" key="4">
    <source>
        <dbReference type="EMBL" id="MBM7714393.1"/>
    </source>
</evidence>
<dbReference type="Gene3D" id="3.40.140.10">
    <property type="entry name" value="Cytidine Deaminase, domain 2"/>
    <property type="match status" value="1"/>
</dbReference>
<comment type="caution">
    <text evidence="4">The sequence shown here is derived from an EMBL/GenBank/DDBJ whole genome shotgun (WGS) entry which is preliminary data.</text>
</comment>
<feature type="domain" description="CMP/dCMP-type deaminase" evidence="3">
    <location>
        <begin position="1"/>
        <end position="112"/>
    </location>
</feature>
<evidence type="ECO:0000256" key="2">
    <source>
        <dbReference type="ARBA" id="ARBA00022833"/>
    </source>
</evidence>
<reference evidence="4 5" key="1">
    <citation type="submission" date="2021-01" db="EMBL/GenBank/DDBJ databases">
        <title>Genomic Encyclopedia of Type Strains, Phase IV (KMG-IV): sequencing the most valuable type-strain genomes for metagenomic binning, comparative biology and taxonomic classification.</title>
        <authorList>
            <person name="Goeker M."/>
        </authorList>
    </citation>
    <scope>NUCLEOTIDE SEQUENCE [LARGE SCALE GENOMIC DNA]</scope>
    <source>
        <strain evidence="4 5">DSM 105453</strain>
    </source>
</reference>
<dbReference type="PROSITE" id="PS51747">
    <property type="entry name" value="CYT_DCMP_DEAMINASES_2"/>
    <property type="match status" value="1"/>
</dbReference>
<dbReference type="PANTHER" id="PTHR11079">
    <property type="entry name" value="CYTOSINE DEAMINASE FAMILY MEMBER"/>
    <property type="match status" value="1"/>
</dbReference>
<keyword evidence="2" id="KW-0862">Zinc</keyword>
<dbReference type="InterPro" id="IPR016193">
    <property type="entry name" value="Cytidine_deaminase-like"/>
</dbReference>
<gene>
    <name evidence="4" type="ORF">JOC94_001365</name>
</gene>
<keyword evidence="5" id="KW-1185">Reference proteome</keyword>
<dbReference type="Proteomes" id="UP000823485">
    <property type="component" value="Unassembled WGS sequence"/>
</dbReference>
<dbReference type="PROSITE" id="PS00903">
    <property type="entry name" value="CYT_DCMP_DEAMINASES_1"/>
    <property type="match status" value="1"/>
</dbReference>
<evidence type="ECO:0000313" key="5">
    <source>
        <dbReference type="Proteomes" id="UP000823485"/>
    </source>
</evidence>
<dbReference type="EMBL" id="JAFBFH010000007">
    <property type="protein sequence ID" value="MBM7714393.1"/>
    <property type="molecule type" value="Genomic_DNA"/>
</dbReference>
<proteinExistence type="predicted"/>
<dbReference type="InterPro" id="IPR016192">
    <property type="entry name" value="APOBEC/CMP_deaminase_Zn-bd"/>
</dbReference>
<dbReference type="SUPFAM" id="SSF53927">
    <property type="entry name" value="Cytidine deaminase-like"/>
    <property type="match status" value="1"/>
</dbReference>
<dbReference type="CDD" id="cd01285">
    <property type="entry name" value="nucleoside_deaminase"/>
    <property type="match status" value="1"/>
</dbReference>
<accession>A0ABS2R424</accession>
<evidence type="ECO:0000256" key="1">
    <source>
        <dbReference type="ARBA" id="ARBA00022723"/>
    </source>
</evidence>
<protein>
    <submittedName>
        <fullName evidence="4">tRNA(Arg) A34 adenosine deaminase TadA</fullName>
    </submittedName>
</protein>
<evidence type="ECO:0000259" key="3">
    <source>
        <dbReference type="PROSITE" id="PS51747"/>
    </source>
</evidence>
<keyword evidence="1" id="KW-0479">Metal-binding</keyword>
<dbReference type="RefSeq" id="WP_077109706.1">
    <property type="nucleotide sequence ID" value="NZ_JAFBFH010000007.1"/>
</dbReference>
<dbReference type="PANTHER" id="PTHR11079:SF161">
    <property type="entry name" value="CMP_DCMP-TYPE DEAMINASE DOMAIN-CONTAINING PROTEIN"/>
    <property type="match status" value="1"/>
</dbReference>
<dbReference type="InterPro" id="IPR002125">
    <property type="entry name" value="CMP_dCMP_dom"/>
</dbReference>
<sequence>MDQFMKKAVELANQNVDEGGTPFGAVLVRNGEVIAEGVNELHKKFDVSGHAELVAIRKAQEQLQTNDLSGSIMYASGEPCPMCMTAIYYAGIDTVYYAGSIEEAKQAGMGTSVYIYNQLALPREERSVKMIHMPVKGEEKDPLDYWKAKKGE</sequence>